<dbReference type="AlphaFoldDB" id="A0A2W1BIL3"/>
<evidence type="ECO:0000313" key="2">
    <source>
        <dbReference type="EMBL" id="PZC74698.1"/>
    </source>
</evidence>
<sequence length="121" mass="13749">MHSNKIIATSIMADDTSLDNPQNRNQTSQNMMTSTHTSIEQPLPENDSHNQPKTKYYGDLIVPTPFKDALFWPETPSTSTKSKLKLPSVITSDRWQIFAQNKQEAKTKNEENKVKGKENKS</sequence>
<reference evidence="2 3" key="1">
    <citation type="journal article" date="2017" name="BMC Biol.">
        <title>Genomic innovations, transcriptional plasticity and gene loss underlying the evolution and divergence of two highly polyphagous and invasive Helicoverpa pest species.</title>
        <authorList>
            <person name="Pearce S.L."/>
            <person name="Clarke D.F."/>
            <person name="East P.D."/>
            <person name="Elfekih S."/>
            <person name="Gordon K.H."/>
            <person name="Jermiin L.S."/>
            <person name="McGaughran A."/>
            <person name="Oakeshott J.G."/>
            <person name="Papanikolaou A."/>
            <person name="Perera O.P."/>
            <person name="Rane R.V."/>
            <person name="Richards S."/>
            <person name="Tay W.T."/>
            <person name="Walsh T.K."/>
            <person name="Anderson A."/>
            <person name="Anderson C.J."/>
            <person name="Asgari S."/>
            <person name="Board P.G."/>
            <person name="Bretschneider A."/>
            <person name="Campbell P.M."/>
            <person name="Chertemps T."/>
            <person name="Christeller J.T."/>
            <person name="Coppin C.W."/>
            <person name="Downes S.J."/>
            <person name="Duan G."/>
            <person name="Farnsworth C.A."/>
            <person name="Good R.T."/>
            <person name="Han L.B."/>
            <person name="Han Y.C."/>
            <person name="Hatje K."/>
            <person name="Horne I."/>
            <person name="Huang Y.P."/>
            <person name="Hughes D.S."/>
            <person name="Jacquin-Joly E."/>
            <person name="James W."/>
            <person name="Jhangiani S."/>
            <person name="Kollmar M."/>
            <person name="Kuwar S.S."/>
            <person name="Li S."/>
            <person name="Liu N.Y."/>
            <person name="Maibeche M.T."/>
            <person name="Miller J.R."/>
            <person name="Montagne N."/>
            <person name="Perry T."/>
            <person name="Qu J."/>
            <person name="Song S.V."/>
            <person name="Sutton G.G."/>
            <person name="Vogel H."/>
            <person name="Walenz B.P."/>
            <person name="Xu W."/>
            <person name="Zhang H.J."/>
            <person name="Zou Z."/>
            <person name="Batterham P."/>
            <person name="Edwards O.R."/>
            <person name="Feyereisen R."/>
            <person name="Gibbs R.A."/>
            <person name="Heckel D.G."/>
            <person name="McGrath A."/>
            <person name="Robin C."/>
            <person name="Scherer S.E."/>
            <person name="Worley K.C."/>
            <person name="Wu Y.D."/>
        </authorList>
    </citation>
    <scope>NUCLEOTIDE SEQUENCE [LARGE SCALE GENOMIC DNA]</scope>
    <source>
        <strain evidence="2">Harm_GR_Male_#8</strain>
        <tissue evidence="2">Whole organism</tissue>
    </source>
</reference>
<organism evidence="2 3">
    <name type="scientific">Helicoverpa armigera</name>
    <name type="common">Cotton bollworm</name>
    <name type="synonym">Heliothis armigera</name>
    <dbReference type="NCBI Taxonomy" id="29058"/>
    <lineage>
        <taxon>Eukaryota</taxon>
        <taxon>Metazoa</taxon>
        <taxon>Ecdysozoa</taxon>
        <taxon>Arthropoda</taxon>
        <taxon>Hexapoda</taxon>
        <taxon>Insecta</taxon>
        <taxon>Pterygota</taxon>
        <taxon>Neoptera</taxon>
        <taxon>Endopterygota</taxon>
        <taxon>Lepidoptera</taxon>
        <taxon>Glossata</taxon>
        <taxon>Ditrysia</taxon>
        <taxon>Noctuoidea</taxon>
        <taxon>Noctuidae</taxon>
        <taxon>Heliothinae</taxon>
        <taxon>Helicoverpa</taxon>
    </lineage>
</organism>
<feature type="region of interest" description="Disordered" evidence="1">
    <location>
        <begin position="102"/>
        <end position="121"/>
    </location>
</feature>
<accession>A0A2W1BIL3</accession>
<feature type="compositionally biased region" description="Basic and acidic residues" evidence="1">
    <location>
        <begin position="103"/>
        <end position="121"/>
    </location>
</feature>
<gene>
    <name evidence="2" type="primary">HaOG207323</name>
    <name evidence="2" type="ORF">B5X24_HaOG207323</name>
</gene>
<evidence type="ECO:0000256" key="1">
    <source>
        <dbReference type="SAM" id="MobiDB-lite"/>
    </source>
</evidence>
<feature type="region of interest" description="Disordered" evidence="1">
    <location>
        <begin position="1"/>
        <end position="56"/>
    </location>
</feature>
<evidence type="ECO:0000313" key="3">
    <source>
        <dbReference type="Proteomes" id="UP000249218"/>
    </source>
</evidence>
<proteinExistence type="predicted"/>
<protein>
    <submittedName>
        <fullName evidence="2">Uncharacterized protein</fullName>
    </submittedName>
</protein>
<dbReference type="Proteomes" id="UP000249218">
    <property type="component" value="Unassembled WGS sequence"/>
</dbReference>
<keyword evidence="3" id="KW-1185">Reference proteome</keyword>
<dbReference type="EMBL" id="KZ150032">
    <property type="protein sequence ID" value="PZC74698.1"/>
    <property type="molecule type" value="Genomic_DNA"/>
</dbReference>
<name>A0A2W1BIL3_HELAM</name>
<feature type="compositionally biased region" description="Polar residues" evidence="1">
    <location>
        <begin position="18"/>
        <end position="40"/>
    </location>
</feature>